<evidence type="ECO:0000313" key="3">
    <source>
        <dbReference type="Proteomes" id="UP000269493"/>
    </source>
</evidence>
<accession>A0A495WIP6</accession>
<proteinExistence type="predicted"/>
<gene>
    <name evidence="2" type="ORF">BC742_0291</name>
</gene>
<feature type="transmembrane region" description="Helical" evidence="1">
    <location>
        <begin position="21"/>
        <end position="47"/>
    </location>
</feature>
<dbReference type="Proteomes" id="UP000269493">
    <property type="component" value="Unassembled WGS sequence"/>
</dbReference>
<name>A0A495WIP6_9BACT</name>
<protein>
    <submittedName>
        <fullName evidence="2">Uncharacterized protein</fullName>
    </submittedName>
</protein>
<evidence type="ECO:0000256" key="1">
    <source>
        <dbReference type="SAM" id="Phobius"/>
    </source>
</evidence>
<comment type="caution">
    <text evidence="2">The sequence shown here is derived from an EMBL/GenBank/DDBJ whole genome shotgun (WGS) entry which is preliminary data.</text>
</comment>
<organism evidence="2 3">
    <name type="scientific">Coprobacter fastidiosus NSB1 = JCM 33896</name>
    <dbReference type="NCBI Taxonomy" id="1349822"/>
    <lineage>
        <taxon>Bacteria</taxon>
        <taxon>Pseudomonadati</taxon>
        <taxon>Bacteroidota</taxon>
        <taxon>Bacteroidia</taxon>
        <taxon>Bacteroidales</taxon>
        <taxon>Barnesiellaceae</taxon>
        <taxon>Coprobacter</taxon>
    </lineage>
</organism>
<sequence>MNLSDNIFRYDMDYYLLIKNVYVKITLNITLSPCLSIEILLHLYHIFSWY</sequence>
<keyword evidence="3" id="KW-1185">Reference proteome</keyword>
<keyword evidence="1" id="KW-1133">Transmembrane helix</keyword>
<reference evidence="2 3" key="1">
    <citation type="submission" date="2018-10" db="EMBL/GenBank/DDBJ databases">
        <title>Genomic Encyclopedia of Archaeal and Bacterial Type Strains, Phase II (KMG-II): from individual species to whole genera.</title>
        <authorList>
            <person name="Goeker M."/>
        </authorList>
    </citation>
    <scope>NUCLEOTIDE SEQUENCE [LARGE SCALE GENOMIC DNA]</scope>
    <source>
        <strain evidence="2 3">NSB1</strain>
    </source>
</reference>
<evidence type="ECO:0000313" key="2">
    <source>
        <dbReference type="EMBL" id="RKT61249.1"/>
    </source>
</evidence>
<dbReference type="AlphaFoldDB" id="A0A495WIP6"/>
<dbReference type="EMBL" id="RBXN01000001">
    <property type="protein sequence ID" value="RKT61249.1"/>
    <property type="molecule type" value="Genomic_DNA"/>
</dbReference>
<keyword evidence="1" id="KW-0812">Transmembrane</keyword>
<keyword evidence="1" id="KW-0472">Membrane</keyword>